<dbReference type="Proteomes" id="UP000232164">
    <property type="component" value="Unassembled WGS sequence"/>
</dbReference>
<evidence type="ECO:0000313" key="3">
    <source>
        <dbReference type="EMBL" id="PKA42108.1"/>
    </source>
</evidence>
<protein>
    <submittedName>
        <fullName evidence="3">Pectate lyase</fullName>
    </submittedName>
</protein>
<accession>A0A2N0D7N8</accession>
<dbReference type="STRING" id="1041146.GCA_000427985_01552"/>
<dbReference type="PANTHER" id="PTHR42970">
    <property type="entry name" value="PECTATE LYASE C-RELATED"/>
    <property type="match status" value="1"/>
</dbReference>
<evidence type="ECO:0000313" key="4">
    <source>
        <dbReference type="Proteomes" id="UP000232164"/>
    </source>
</evidence>
<dbReference type="SUPFAM" id="SSF51126">
    <property type="entry name" value="Pectin lyase-like"/>
    <property type="match status" value="1"/>
</dbReference>
<dbReference type="AlphaFoldDB" id="A0A2N0D7N8"/>
<keyword evidence="1" id="KW-0479">Metal-binding</keyword>
<keyword evidence="3" id="KW-0456">Lyase</keyword>
<dbReference type="InterPro" id="IPR011050">
    <property type="entry name" value="Pectin_lyase_fold/virulence"/>
</dbReference>
<organism evidence="3 4">
    <name type="scientific">Rhizobium sullae</name>
    <name type="common">Rhizobium hedysari</name>
    <dbReference type="NCBI Taxonomy" id="50338"/>
    <lineage>
        <taxon>Bacteria</taxon>
        <taxon>Pseudomonadati</taxon>
        <taxon>Pseudomonadota</taxon>
        <taxon>Alphaproteobacteria</taxon>
        <taxon>Hyphomicrobiales</taxon>
        <taxon>Rhizobiaceae</taxon>
        <taxon>Rhizobium/Agrobacterium group</taxon>
        <taxon>Rhizobium</taxon>
    </lineage>
</organism>
<evidence type="ECO:0000256" key="1">
    <source>
        <dbReference type="ARBA" id="ARBA00022723"/>
    </source>
</evidence>
<gene>
    <name evidence="3" type="ORF">CWR43_18475</name>
</gene>
<dbReference type="EMBL" id="PIQN01000014">
    <property type="protein sequence ID" value="PKA42108.1"/>
    <property type="molecule type" value="Genomic_DNA"/>
</dbReference>
<dbReference type="PANTHER" id="PTHR42970:SF1">
    <property type="entry name" value="PECTATE LYASE C-RELATED"/>
    <property type="match status" value="1"/>
</dbReference>
<dbReference type="GO" id="GO:0046872">
    <property type="term" value="F:metal ion binding"/>
    <property type="evidence" value="ECO:0007669"/>
    <property type="project" value="UniProtKB-KW"/>
</dbReference>
<proteinExistence type="predicted"/>
<dbReference type="Gene3D" id="2.160.20.10">
    <property type="entry name" value="Single-stranded right-handed beta-helix, Pectin lyase-like"/>
    <property type="match status" value="1"/>
</dbReference>
<comment type="caution">
    <text evidence="3">The sequence shown here is derived from an EMBL/GenBank/DDBJ whole genome shotgun (WGS) entry which is preliminary data.</text>
</comment>
<dbReference type="InterPro" id="IPR012334">
    <property type="entry name" value="Pectin_lyas_fold"/>
</dbReference>
<dbReference type="InterPro" id="IPR052063">
    <property type="entry name" value="Polysaccharide_Lyase_1"/>
</dbReference>
<sequence>MRACSALWTSSILCMLALGISVDPSEVRAGERLAFEHADGYGKFSQGGRGGRIIYVTSLNDDGPGTLRECVEAQGPRNCLFKVAGIVELTRPIMIGEDSSFVSILGQTAPGGGVLLTISNKDRKNKHTPFIIKRSHNVILRHIRIRPRFPNSVENVDALTIEDSSNIYVDHISGSWATDENINTHADSTKVTIAHSIFGEGLNKHSKCALLGSDPRQPQEITFWGNACVSNRDRNPDNNHYGGSCIDVINNVFFNARSEWGEVFSQYPGGTPISYVGNYFKAGPSTEDITYAINWNDTNSAAEPRIYQHDNLTWSSGSKKVALVAPDTERLLVSTPPCPLSVGNILTATDAYRNVRQRAGAFPRDAIDARLIKEIADMNQTGQGRMVKAPGELPPIAPGEAYADADGDGIADSIELAVGAKPGTSDPWEDGDGDGWSNFDQFMEKLAQDRIIGEYP</sequence>
<name>A0A2N0D7N8_RHISU</name>
<dbReference type="GO" id="GO:0016829">
    <property type="term" value="F:lyase activity"/>
    <property type="evidence" value="ECO:0007669"/>
    <property type="project" value="UniProtKB-KW"/>
</dbReference>
<evidence type="ECO:0000256" key="2">
    <source>
        <dbReference type="ARBA" id="ARBA00023180"/>
    </source>
</evidence>
<keyword evidence="2" id="KW-0325">Glycoprotein</keyword>
<reference evidence="3 4" key="1">
    <citation type="submission" date="2017-11" db="EMBL/GenBank/DDBJ databases">
        <authorList>
            <person name="Han C.G."/>
        </authorList>
    </citation>
    <scope>NUCLEOTIDE SEQUENCE [LARGE SCALE GENOMIC DNA]</scope>
    <source>
        <strain evidence="3 4">HCNT1</strain>
    </source>
</reference>
<reference evidence="3 4" key="2">
    <citation type="submission" date="2017-12" db="EMBL/GenBank/DDBJ databases">
        <title>Genome sequence of Rhizobium sullae HCNT1 isolated from Sulla coronaria nodules and featuring peculiar denitrification phenotypes.</title>
        <authorList>
            <person name="De Diego-Diaz B."/>
            <person name="Treu L."/>
            <person name="Campanaro S."/>
            <person name="Da Silva Duarte V."/>
            <person name="Basaglia M."/>
            <person name="Favaro L."/>
            <person name="Casella S."/>
            <person name="Squartini A."/>
        </authorList>
    </citation>
    <scope>NUCLEOTIDE SEQUENCE [LARGE SCALE GENOMIC DNA]</scope>
    <source>
        <strain evidence="3 4">HCNT1</strain>
    </source>
</reference>